<organism evidence="6 7">
    <name type="scientific">Cochliobolus heterostrophus (strain C5 / ATCC 48332 / race O)</name>
    <name type="common">Southern corn leaf blight fungus</name>
    <name type="synonym">Bipolaris maydis</name>
    <dbReference type="NCBI Taxonomy" id="701091"/>
    <lineage>
        <taxon>Eukaryota</taxon>
        <taxon>Fungi</taxon>
        <taxon>Dikarya</taxon>
        <taxon>Ascomycota</taxon>
        <taxon>Pezizomycotina</taxon>
        <taxon>Dothideomycetes</taxon>
        <taxon>Pleosporomycetidae</taxon>
        <taxon>Pleosporales</taxon>
        <taxon>Pleosporineae</taxon>
        <taxon>Pleosporaceae</taxon>
        <taxon>Bipolaris</taxon>
    </lineage>
</organism>
<evidence type="ECO:0000256" key="2">
    <source>
        <dbReference type="ARBA" id="ARBA00005668"/>
    </source>
</evidence>
<keyword evidence="7" id="KW-1185">Reference proteome</keyword>
<accession>M2TV23</accession>
<dbReference type="GO" id="GO:0005777">
    <property type="term" value="C:peroxisome"/>
    <property type="evidence" value="ECO:0007669"/>
    <property type="project" value="UniProtKB-SubCell"/>
</dbReference>
<evidence type="ECO:0000313" key="6">
    <source>
        <dbReference type="EMBL" id="EMD90354.1"/>
    </source>
</evidence>
<dbReference type="PANTHER" id="PTHR37017">
    <property type="entry name" value="AB HYDROLASE-1 DOMAIN-CONTAINING PROTEIN-RELATED"/>
    <property type="match status" value="1"/>
</dbReference>
<dbReference type="HOGENOM" id="CLU_046066_1_3_1"/>
<dbReference type="InterPro" id="IPR029058">
    <property type="entry name" value="AB_hydrolase_fold"/>
</dbReference>
<sequence length="247" mass="26474">MAITSKPTILLVPGAWMPSDCFGPLRHMLAEEGYETVAVNNPSVGSEPADQTLDTDVAALRKTLERLIEQEGKDVILFLHSYGGVVGSCASEGFGAKQRASEGKKGGITEIIYCTAFALKAGESLLAKLGGKMSPWMRVEGSKVYIDSTPEDGFPDLPEAEQKKWHGILTHTAAGVFSGASTYEPWHHIPCAYFICDNDTLLVPPIQEAMANSIGATIQRNTGSHSPFLSVPDQLVKGIKAVLGESR</sequence>
<dbReference type="AlphaFoldDB" id="M2TV23"/>
<comment type="subcellular location">
    <subcellularLocation>
        <location evidence="1">Peroxisome</location>
    </subcellularLocation>
</comment>
<dbReference type="STRING" id="701091.M2TV23"/>
<protein>
    <recommendedName>
        <fullName evidence="5">AB hydrolase-1 domain-containing protein</fullName>
    </recommendedName>
</protein>
<name>M2TV23_COCH5</name>
<dbReference type="InterPro" id="IPR000073">
    <property type="entry name" value="AB_hydrolase_1"/>
</dbReference>
<dbReference type="InterPro" id="IPR052897">
    <property type="entry name" value="Sec-Metab_Biosynth_Hydrolase"/>
</dbReference>
<reference evidence="6 7" key="1">
    <citation type="journal article" date="2012" name="PLoS Pathog.">
        <title>Diverse lifestyles and strategies of plant pathogenesis encoded in the genomes of eighteen Dothideomycetes fungi.</title>
        <authorList>
            <person name="Ohm R.A."/>
            <person name="Feau N."/>
            <person name="Henrissat B."/>
            <person name="Schoch C.L."/>
            <person name="Horwitz B.A."/>
            <person name="Barry K.W."/>
            <person name="Condon B.J."/>
            <person name="Copeland A.C."/>
            <person name="Dhillon B."/>
            <person name="Glaser F."/>
            <person name="Hesse C.N."/>
            <person name="Kosti I."/>
            <person name="LaButti K."/>
            <person name="Lindquist E.A."/>
            <person name="Lucas S."/>
            <person name="Salamov A.A."/>
            <person name="Bradshaw R.E."/>
            <person name="Ciuffetti L."/>
            <person name="Hamelin R.C."/>
            <person name="Kema G.H.J."/>
            <person name="Lawrence C."/>
            <person name="Scott J.A."/>
            <person name="Spatafora J.W."/>
            <person name="Turgeon B.G."/>
            <person name="de Wit P.J.G.M."/>
            <person name="Zhong S."/>
            <person name="Goodwin S.B."/>
            <person name="Grigoriev I.V."/>
        </authorList>
    </citation>
    <scope>NUCLEOTIDE SEQUENCE [LARGE SCALE GENOMIC DNA]</scope>
    <source>
        <strain evidence="7">C5 / ATCC 48332 / race O</strain>
    </source>
</reference>
<dbReference type="PANTHER" id="PTHR37017:SF11">
    <property type="entry name" value="ESTERASE_LIPASE_THIOESTERASE DOMAIN-CONTAINING PROTEIN"/>
    <property type="match status" value="1"/>
</dbReference>
<evidence type="ECO:0000256" key="3">
    <source>
        <dbReference type="ARBA" id="ARBA00023026"/>
    </source>
</evidence>
<dbReference type="Gene3D" id="3.40.50.1820">
    <property type="entry name" value="alpha/beta hydrolase"/>
    <property type="match status" value="1"/>
</dbReference>
<proteinExistence type="inferred from homology"/>
<dbReference type="SUPFAM" id="SSF53474">
    <property type="entry name" value="alpha/beta-Hydrolases"/>
    <property type="match status" value="1"/>
</dbReference>
<reference evidence="7" key="2">
    <citation type="journal article" date="2013" name="PLoS Genet.">
        <title>Comparative genome structure, secondary metabolite, and effector coding capacity across Cochliobolus pathogens.</title>
        <authorList>
            <person name="Condon B.J."/>
            <person name="Leng Y."/>
            <person name="Wu D."/>
            <person name="Bushley K.E."/>
            <person name="Ohm R.A."/>
            <person name="Otillar R."/>
            <person name="Martin J."/>
            <person name="Schackwitz W."/>
            <person name="Grimwood J."/>
            <person name="MohdZainudin N."/>
            <person name="Xue C."/>
            <person name="Wang R."/>
            <person name="Manning V.A."/>
            <person name="Dhillon B."/>
            <person name="Tu Z.J."/>
            <person name="Steffenson B.J."/>
            <person name="Salamov A."/>
            <person name="Sun H."/>
            <person name="Lowry S."/>
            <person name="LaButti K."/>
            <person name="Han J."/>
            <person name="Copeland A."/>
            <person name="Lindquist E."/>
            <person name="Barry K."/>
            <person name="Schmutz J."/>
            <person name="Baker S.E."/>
            <person name="Ciuffetti L.M."/>
            <person name="Grigoriev I.V."/>
            <person name="Zhong S."/>
            <person name="Turgeon B.G."/>
        </authorList>
    </citation>
    <scope>NUCLEOTIDE SEQUENCE [LARGE SCALE GENOMIC DNA]</scope>
    <source>
        <strain evidence="7">C5 / ATCC 48332 / race O</strain>
    </source>
</reference>
<dbReference type="Proteomes" id="UP000016936">
    <property type="component" value="Unassembled WGS sequence"/>
</dbReference>
<evidence type="ECO:0000256" key="4">
    <source>
        <dbReference type="ARBA" id="ARBA00023140"/>
    </source>
</evidence>
<comment type="similarity">
    <text evidence="2">Belongs to the AB hydrolase superfamily. AKT2 hydrolase family.</text>
</comment>
<gene>
    <name evidence="6" type="ORF">COCHEDRAFT_1031672</name>
</gene>
<dbReference type="EMBL" id="KB445578">
    <property type="protein sequence ID" value="EMD90354.1"/>
    <property type="molecule type" value="Genomic_DNA"/>
</dbReference>
<evidence type="ECO:0000313" key="7">
    <source>
        <dbReference type="Proteomes" id="UP000016936"/>
    </source>
</evidence>
<dbReference type="eggNOG" id="ENOG502S15T">
    <property type="taxonomic scope" value="Eukaryota"/>
</dbReference>
<evidence type="ECO:0000256" key="1">
    <source>
        <dbReference type="ARBA" id="ARBA00004275"/>
    </source>
</evidence>
<keyword evidence="3" id="KW-0843">Virulence</keyword>
<dbReference type="OMA" id="PWRDIPC"/>
<keyword evidence="4" id="KW-0576">Peroxisome</keyword>
<feature type="domain" description="AB hydrolase-1" evidence="5">
    <location>
        <begin position="9"/>
        <end position="236"/>
    </location>
</feature>
<dbReference type="Pfam" id="PF12697">
    <property type="entry name" value="Abhydrolase_6"/>
    <property type="match status" value="1"/>
</dbReference>
<evidence type="ECO:0000259" key="5">
    <source>
        <dbReference type="Pfam" id="PF12697"/>
    </source>
</evidence>